<dbReference type="KEGG" id="niy:FQ775_23640"/>
<dbReference type="OrthoDB" id="8074550at2"/>
<dbReference type="Proteomes" id="UP000321389">
    <property type="component" value="Chromosome"/>
</dbReference>
<accession>A0A5B8L5A6</accession>
<organism evidence="1 2">
    <name type="scientific">Nitratireductor mangrovi</name>
    <dbReference type="NCBI Taxonomy" id="2599600"/>
    <lineage>
        <taxon>Bacteria</taxon>
        <taxon>Pseudomonadati</taxon>
        <taxon>Pseudomonadota</taxon>
        <taxon>Alphaproteobacteria</taxon>
        <taxon>Hyphomicrobiales</taxon>
        <taxon>Phyllobacteriaceae</taxon>
        <taxon>Nitratireductor</taxon>
    </lineage>
</organism>
<name>A0A5B8L5A6_9HYPH</name>
<dbReference type="EMBL" id="CP042301">
    <property type="protein sequence ID" value="QDZ03117.1"/>
    <property type="molecule type" value="Genomic_DNA"/>
</dbReference>
<protein>
    <submittedName>
        <fullName evidence="1">Uncharacterized protein</fullName>
    </submittedName>
</protein>
<dbReference type="AlphaFoldDB" id="A0A5B8L5A6"/>
<reference evidence="1" key="1">
    <citation type="submission" date="2020-04" db="EMBL/GenBank/DDBJ databases">
        <title>Nitratireductor sp. nov. isolated from mangrove soil.</title>
        <authorList>
            <person name="Ye Y."/>
        </authorList>
    </citation>
    <scope>NUCLEOTIDE SEQUENCE</scope>
    <source>
        <strain evidence="1">SY7</strain>
    </source>
</reference>
<sequence length="137" mass="14941">MIGFAYAAVALPLFFVSERDFFHFPSEDEVRVQSISRTDNESDWPFSVPSGKLACLWTTGKPLAIFVEDVPEGDPQGRHVILSVDPIELTVLNIGNGTLFAPVDSVEELIRRVGPYAVVGERLCDQPPGTVLGPGEL</sequence>
<keyword evidence="2" id="KW-1185">Reference proteome</keyword>
<dbReference type="RefSeq" id="WP_146301750.1">
    <property type="nucleotide sequence ID" value="NZ_CP042301.2"/>
</dbReference>
<gene>
    <name evidence="1" type="ORF">FQ775_23640</name>
</gene>
<proteinExistence type="predicted"/>
<evidence type="ECO:0000313" key="2">
    <source>
        <dbReference type="Proteomes" id="UP000321389"/>
    </source>
</evidence>
<evidence type="ECO:0000313" key="1">
    <source>
        <dbReference type="EMBL" id="QDZ03117.1"/>
    </source>
</evidence>